<comment type="caution">
    <text evidence="1">The sequence shown here is derived from an EMBL/GenBank/DDBJ whole genome shotgun (WGS) entry which is preliminary data.</text>
</comment>
<gene>
    <name evidence="1" type="ORF">SDC9_71697</name>
</gene>
<dbReference type="EMBL" id="VSSQ01004439">
    <property type="protein sequence ID" value="MPM25207.1"/>
    <property type="molecule type" value="Genomic_DNA"/>
</dbReference>
<evidence type="ECO:0000313" key="1">
    <source>
        <dbReference type="EMBL" id="MPM25207.1"/>
    </source>
</evidence>
<name>A0A644YAJ5_9ZZZZ</name>
<reference evidence="1" key="1">
    <citation type="submission" date="2019-08" db="EMBL/GenBank/DDBJ databases">
        <authorList>
            <person name="Kucharzyk K."/>
            <person name="Murdoch R.W."/>
            <person name="Higgins S."/>
            <person name="Loffler F."/>
        </authorList>
    </citation>
    <scope>NUCLEOTIDE SEQUENCE</scope>
</reference>
<protein>
    <submittedName>
        <fullName evidence="1">Uncharacterized protein</fullName>
    </submittedName>
</protein>
<accession>A0A644YAJ5</accession>
<organism evidence="1">
    <name type="scientific">bioreactor metagenome</name>
    <dbReference type="NCBI Taxonomy" id="1076179"/>
    <lineage>
        <taxon>unclassified sequences</taxon>
        <taxon>metagenomes</taxon>
        <taxon>ecological metagenomes</taxon>
    </lineage>
</organism>
<proteinExistence type="predicted"/>
<dbReference type="AlphaFoldDB" id="A0A644YAJ5"/>
<sequence length="148" mass="16771">MKNDIDQLLDSQIEVVQVSIYCDIVKNIIVANRSMSIIKIAVFSFIIKKRTHQNGSIYKGNTKVDLVLKFLSQASGLFEEFCLQMPYIIQAIDLLVKNGVCEVHESEVICSDLSSQNVARFDAFTETAIQESKSYSDRQFLREVISIV</sequence>